<dbReference type="Gene3D" id="3.40.50.12480">
    <property type="match status" value="1"/>
</dbReference>
<dbReference type="Proteomes" id="UP001163262">
    <property type="component" value="Chromosome"/>
</dbReference>
<dbReference type="PROSITE" id="PS51257">
    <property type="entry name" value="PROKAR_LIPOPROTEIN"/>
    <property type="match status" value="1"/>
</dbReference>
<proteinExistence type="predicted"/>
<dbReference type="InterPro" id="IPR026906">
    <property type="entry name" value="LRR_5"/>
</dbReference>
<dbReference type="AlphaFoldDB" id="A0AA46WCN7"/>
<sequence length="510" mass="55366">MYLAMKTRLMMLALLVLASATLFSCKKDDKEGDSNIILEKTAVTLNLGGQTTVKVTAPDGILKPESEDVDVAIANMGKDINVIISSKKVGGKVGETRVKIESKTGGVAYINVTVKDEMKTDRGIAVLGKTVFVDRGVEVEVTNLLKKYNGTIDKVNIKSTSTAVAQVRKDGNRFFVTGIGEGLTGEVYFEDTAGEKNDKDKFPQGSFIVHVRAPFTAAIQNVEIGIGGKPRRIDLNNIYNNSFTIGTYDSSIATIEYAKELVGADIEKENGKYTGVKIFGKKEGTLTVELTNSDGDNGKGNKLILTIAVRKSDDSNYIVKDGVLLGIKTGVKLKGNITLPPNITKVARRAFAGQNELTGIDFNNVTEIEGKLFNENETDLYSFDVNVSYIKFPKIKKIGDSSFRMARSLTKVEFPATLTHLGQNAFSNCTALQHVAFRGTVPPKGLGALPEGKDVPAPEIDNIRDVFSNGNGKIQLYIPLSSKADYDRVISESDFRAGGIYNPKDISEFK</sequence>
<organism evidence="2 3">
    <name type="scientific">Capnocytophaga ochracea</name>
    <dbReference type="NCBI Taxonomy" id="1018"/>
    <lineage>
        <taxon>Bacteria</taxon>
        <taxon>Pseudomonadati</taxon>
        <taxon>Bacteroidota</taxon>
        <taxon>Flavobacteriia</taxon>
        <taxon>Flavobacteriales</taxon>
        <taxon>Flavobacteriaceae</taxon>
        <taxon>Capnocytophaga</taxon>
    </lineage>
</organism>
<feature type="signal peptide" evidence="1">
    <location>
        <begin position="1"/>
        <end position="18"/>
    </location>
</feature>
<keyword evidence="1" id="KW-0732">Signal</keyword>
<name>A0AA46WCN7_CAPOC</name>
<dbReference type="RefSeq" id="WP_264860882.1">
    <property type="nucleotide sequence ID" value="NZ_CP110230.1"/>
</dbReference>
<dbReference type="Gene3D" id="3.80.10.10">
    <property type="entry name" value="Ribonuclease Inhibitor"/>
    <property type="match status" value="1"/>
</dbReference>
<accession>A0AA46WCN7</accession>
<reference evidence="2" key="1">
    <citation type="submission" date="2022-10" db="EMBL/GenBank/DDBJ databases">
        <title>Complete genome sequence of Capnocytophaga ochracea KCOM 2812 isolated from actinomycosis lesion.</title>
        <authorList>
            <person name="Kook J.-K."/>
            <person name="Park S.-N."/>
            <person name="Lim Y.K."/>
        </authorList>
    </citation>
    <scope>NUCLEOTIDE SEQUENCE</scope>
    <source>
        <strain evidence="2">KCOM 28121</strain>
    </source>
</reference>
<dbReference type="EMBL" id="CP110230">
    <property type="protein sequence ID" value="UZD41792.1"/>
    <property type="molecule type" value="Genomic_DNA"/>
</dbReference>
<protein>
    <submittedName>
        <fullName evidence="2">Leucine-rich repeat domain-containing protein</fullName>
    </submittedName>
</protein>
<dbReference type="InterPro" id="IPR032675">
    <property type="entry name" value="LRR_dom_sf"/>
</dbReference>
<feature type="chain" id="PRO_5041244136" evidence="1">
    <location>
        <begin position="19"/>
        <end position="510"/>
    </location>
</feature>
<evidence type="ECO:0000313" key="3">
    <source>
        <dbReference type="Proteomes" id="UP001163262"/>
    </source>
</evidence>
<gene>
    <name evidence="2" type="ORF">OL231_04425</name>
</gene>
<dbReference type="Pfam" id="PF13306">
    <property type="entry name" value="LRR_5"/>
    <property type="match status" value="1"/>
</dbReference>
<evidence type="ECO:0000256" key="1">
    <source>
        <dbReference type="SAM" id="SignalP"/>
    </source>
</evidence>
<evidence type="ECO:0000313" key="2">
    <source>
        <dbReference type="EMBL" id="UZD41792.1"/>
    </source>
</evidence>